<dbReference type="EMBL" id="SOHM01000013">
    <property type="protein sequence ID" value="TFD91859.1"/>
    <property type="molecule type" value="Genomic_DNA"/>
</dbReference>
<feature type="transmembrane region" description="Helical" evidence="1">
    <location>
        <begin position="112"/>
        <end position="140"/>
    </location>
</feature>
<organism evidence="2 3">
    <name type="scientific">Cryobacterium lactosi</name>
    <dbReference type="NCBI Taxonomy" id="1259202"/>
    <lineage>
        <taxon>Bacteria</taxon>
        <taxon>Bacillati</taxon>
        <taxon>Actinomycetota</taxon>
        <taxon>Actinomycetes</taxon>
        <taxon>Micrococcales</taxon>
        <taxon>Microbacteriaceae</taxon>
        <taxon>Cryobacterium</taxon>
    </lineage>
</organism>
<proteinExistence type="predicted"/>
<protein>
    <recommendedName>
        <fullName evidence="4">YfhO family protein</fullName>
    </recommendedName>
</protein>
<feature type="transmembrane region" description="Helical" evidence="1">
    <location>
        <begin position="152"/>
        <end position="172"/>
    </location>
</feature>
<reference evidence="2 3" key="1">
    <citation type="submission" date="2019-03" db="EMBL/GenBank/DDBJ databases">
        <title>Genomics of glacier-inhabiting Cryobacterium strains.</title>
        <authorList>
            <person name="Liu Q."/>
            <person name="Xin Y.-H."/>
        </authorList>
    </citation>
    <scope>NUCLEOTIDE SEQUENCE [LARGE SCALE GENOMIC DNA]</scope>
    <source>
        <strain evidence="2 3">Sr59</strain>
    </source>
</reference>
<dbReference type="Proteomes" id="UP000298468">
    <property type="component" value="Unassembled WGS sequence"/>
</dbReference>
<dbReference type="RefSeq" id="WP_134640296.1">
    <property type="nucleotide sequence ID" value="NZ_SOHM01000013.1"/>
</dbReference>
<dbReference type="OrthoDB" id="6065072at2"/>
<keyword evidence="1" id="KW-1133">Transmembrane helix</keyword>
<comment type="caution">
    <text evidence="2">The sequence shown here is derived from an EMBL/GenBank/DDBJ whole genome shotgun (WGS) entry which is preliminary data.</text>
</comment>
<keyword evidence="1" id="KW-0472">Membrane</keyword>
<accession>A0A4R9BWT2</accession>
<dbReference type="AlphaFoldDB" id="A0A4R9BWT2"/>
<evidence type="ECO:0000313" key="2">
    <source>
        <dbReference type="EMBL" id="TFD91859.1"/>
    </source>
</evidence>
<feature type="transmembrane region" description="Helical" evidence="1">
    <location>
        <begin position="311"/>
        <end position="331"/>
    </location>
</feature>
<sequence length="726" mass="77831">MKSLIRSEAAETDISTSVTAPRGGENRILRWIRVHREVRRLSILFAIIASLEAIVFGRFFTGAAIPPWDFLGSYSTGAFAWWENGTFFNPSEWVPNSLAGYPAALSIQDSSWYLPVGVAAFFGPFTLQAAAIVAALHVALGSVGTYALVRSLRLPFGVAALAGVSGFFAVGYLSNAQHVDIARGYALVPWILLVMSSRWPWRNVWAVPLATLILWQAAIGMYPGMLFSTVYVGIVWVVVSQLVERPAFRAYLLPMALSALGAILLCAPKLVPYFLLSSTTVGALPDESRFDLSLIGTLLFGYGHLEGPNELTMNSLFVPATVLVLACFANFRDRASKAALAIGVPSLVLGMPFFPWFLAAQTLPGLGFSRFGMSDFKVFIVLASVLLAASGANRLACGVPLPVRAFWTRFGVAVGIAIALFSLRKEGAFTRLDWLPGFVVLLVVLVAVAMWRLRGKGRRPAAFLTGMLALTVVSGCVWAFTTTVPWSTPRTATERATYGATVDELLALRPSAGVVVQRPARISLPEEFDAGVLFSPAWNGNYYAERDAIGGYVNIKSSETSTQIATALLDPATGKSVAAFMAAPGLVLSGNVTPASMGACARAAECGPADTTPITYTPGDLTYRVSSPTSTAAVLNEAYYPGWIVTACAEDDCAVLEADRSVSGLIQTMLPAGDYDLRVEYKERGRAEGWLIFAAGLIVAAVGGSLQYFRDGSNRRKIRKAATTTE</sequence>
<evidence type="ECO:0000313" key="3">
    <source>
        <dbReference type="Proteomes" id="UP000298468"/>
    </source>
</evidence>
<feature type="transmembrane region" description="Helical" evidence="1">
    <location>
        <begin position="690"/>
        <end position="709"/>
    </location>
</feature>
<evidence type="ECO:0008006" key="4">
    <source>
        <dbReference type="Google" id="ProtNLM"/>
    </source>
</evidence>
<gene>
    <name evidence="2" type="ORF">E3T61_07740</name>
</gene>
<feature type="transmembrane region" description="Helical" evidence="1">
    <location>
        <begin position="378"/>
        <end position="397"/>
    </location>
</feature>
<name>A0A4R9BWT2_9MICO</name>
<feature type="transmembrane region" description="Helical" evidence="1">
    <location>
        <begin position="251"/>
        <end position="276"/>
    </location>
</feature>
<feature type="transmembrane region" description="Helical" evidence="1">
    <location>
        <begin position="213"/>
        <end position="239"/>
    </location>
</feature>
<evidence type="ECO:0000256" key="1">
    <source>
        <dbReference type="SAM" id="Phobius"/>
    </source>
</evidence>
<keyword evidence="3" id="KW-1185">Reference proteome</keyword>
<feature type="transmembrane region" description="Helical" evidence="1">
    <location>
        <begin position="338"/>
        <end position="358"/>
    </location>
</feature>
<feature type="transmembrane region" description="Helical" evidence="1">
    <location>
        <begin position="43"/>
        <end position="65"/>
    </location>
</feature>
<keyword evidence="1" id="KW-0812">Transmembrane</keyword>
<feature type="transmembrane region" description="Helical" evidence="1">
    <location>
        <begin position="460"/>
        <end position="480"/>
    </location>
</feature>
<feature type="transmembrane region" description="Helical" evidence="1">
    <location>
        <begin position="435"/>
        <end position="453"/>
    </location>
</feature>
<feature type="transmembrane region" description="Helical" evidence="1">
    <location>
        <begin position="406"/>
        <end position="423"/>
    </location>
</feature>